<name>A0A370QK69_9FLAO</name>
<comment type="caution">
    <text evidence="1">The sequence shown here is derived from an EMBL/GenBank/DDBJ whole genome shotgun (WGS) entry which is preliminary data.</text>
</comment>
<dbReference type="OrthoDB" id="1434488at2"/>
<dbReference type="PROSITE" id="PS51257">
    <property type="entry name" value="PROKAR_LIPOPROTEIN"/>
    <property type="match status" value="1"/>
</dbReference>
<accession>A0A370QK69</accession>
<gene>
    <name evidence="1" type="ORF">C8D94_101634</name>
</gene>
<organism evidence="1 2">
    <name type="scientific">Marinirhabdus gelatinilytica</name>
    <dbReference type="NCBI Taxonomy" id="1703343"/>
    <lineage>
        <taxon>Bacteria</taxon>
        <taxon>Pseudomonadati</taxon>
        <taxon>Bacteroidota</taxon>
        <taxon>Flavobacteriia</taxon>
        <taxon>Flavobacteriales</taxon>
        <taxon>Flavobacteriaceae</taxon>
    </lineage>
</organism>
<evidence type="ECO:0008006" key="3">
    <source>
        <dbReference type="Google" id="ProtNLM"/>
    </source>
</evidence>
<keyword evidence="2" id="KW-1185">Reference proteome</keyword>
<evidence type="ECO:0000313" key="1">
    <source>
        <dbReference type="EMBL" id="RDK88757.1"/>
    </source>
</evidence>
<dbReference type="AlphaFoldDB" id="A0A370QK69"/>
<evidence type="ECO:0000313" key="2">
    <source>
        <dbReference type="Proteomes" id="UP000255317"/>
    </source>
</evidence>
<reference evidence="1 2" key="1">
    <citation type="submission" date="2018-07" db="EMBL/GenBank/DDBJ databases">
        <title>Genomic Encyclopedia of Type Strains, Phase IV (KMG-IV): sequencing the most valuable type-strain genomes for metagenomic binning, comparative biology and taxonomic classification.</title>
        <authorList>
            <person name="Goeker M."/>
        </authorList>
    </citation>
    <scope>NUCLEOTIDE SEQUENCE [LARGE SCALE GENOMIC DNA]</scope>
    <source>
        <strain evidence="1 2">DSM 101478</strain>
    </source>
</reference>
<proteinExistence type="predicted"/>
<dbReference type="EMBL" id="QRAO01000001">
    <property type="protein sequence ID" value="RDK88757.1"/>
    <property type="molecule type" value="Genomic_DNA"/>
</dbReference>
<dbReference type="RefSeq" id="WP_115122430.1">
    <property type="nucleotide sequence ID" value="NZ_QRAO01000001.1"/>
</dbReference>
<sequence>MTVIRGNKPKFSMQVATIVSVWLLIACGTPSQKKSKTVIGPPVEDSNTPVVNIPKDDLPVIEPKLPKGAVTANFLTDRKPFYAVVDKKTSRNGRTTIIFENSAAPNISIPETYGATLETLRFDEFDRDLLLVKTKLKDPVFTKYFLYVLRNGQWKPVVNGFSIHRDNSPESLKPIVVDPSNPNNMKRYYSVFDLDETSTKGYTWRLLTESVPIQNW</sequence>
<dbReference type="Proteomes" id="UP000255317">
    <property type="component" value="Unassembled WGS sequence"/>
</dbReference>
<protein>
    <recommendedName>
        <fullName evidence="3">Lipoprotein</fullName>
    </recommendedName>
</protein>